<gene>
    <name evidence="4" type="primary">LOC106181114</name>
</gene>
<dbReference type="GO" id="GO:0051018">
    <property type="term" value="F:protein kinase A binding"/>
    <property type="evidence" value="ECO:0007669"/>
    <property type="project" value="TreeGrafter"/>
</dbReference>
<dbReference type="PANTHER" id="PTHR12490:SF4">
    <property type="entry name" value="GSK3B-INTERACTING PROTEIN"/>
    <property type="match status" value="1"/>
</dbReference>
<dbReference type="Proteomes" id="UP000085678">
    <property type="component" value="Unplaced"/>
</dbReference>
<dbReference type="OrthoDB" id="5804279at2759"/>
<dbReference type="SUPFAM" id="SSF103107">
    <property type="entry name" value="Hypothetical protein c14orf129, hspc210"/>
    <property type="match status" value="1"/>
</dbReference>
<dbReference type="GO" id="GO:0005737">
    <property type="term" value="C:cytoplasm"/>
    <property type="evidence" value="ECO:0007669"/>
    <property type="project" value="TreeGrafter"/>
</dbReference>
<dbReference type="STRING" id="7574.A0A1S3KE07"/>
<accession>A0A1S3KE07</accession>
<dbReference type="InterPro" id="IPR007967">
    <property type="entry name" value="GSKIP_dom"/>
</dbReference>
<sequence length="131" mass="15000">MAGRERDSYIFEDKILKIEAEEAVKEVRYAVKHVAISTQLPCNDYTVYMNVETKEGNKLCVELSVQGFRVVGKQYDKVQEEHSSRFFETIYSLMDAYSPEYRNSFGDALLSKLNVLHSQQQAGTDQESAES</sequence>
<dbReference type="GO" id="GO:0019207">
    <property type="term" value="F:kinase regulator activity"/>
    <property type="evidence" value="ECO:0007669"/>
    <property type="project" value="TreeGrafter"/>
</dbReference>
<evidence type="ECO:0000313" key="4">
    <source>
        <dbReference type="RefSeq" id="XP_013420858.1"/>
    </source>
</evidence>
<dbReference type="PANTHER" id="PTHR12490">
    <property type="entry name" value="GSK3B-INTERACTING PROTEIN"/>
    <property type="match status" value="1"/>
</dbReference>
<dbReference type="FunCoup" id="A0A1S3KE07">
    <property type="interactions" value="475"/>
</dbReference>
<comment type="similarity">
    <text evidence="1">Belongs to the GSKIP family.</text>
</comment>
<keyword evidence="3" id="KW-1185">Reference proteome</keyword>
<dbReference type="RefSeq" id="XP_013420858.1">
    <property type="nucleotide sequence ID" value="XM_013565404.2"/>
</dbReference>
<feature type="domain" description="GSKIP" evidence="2">
    <location>
        <begin position="17"/>
        <end position="115"/>
    </location>
</feature>
<evidence type="ECO:0000313" key="3">
    <source>
        <dbReference type="Proteomes" id="UP000085678"/>
    </source>
</evidence>
<dbReference type="KEGG" id="lak:106181114"/>
<dbReference type="GeneID" id="106181114"/>
<dbReference type="InterPro" id="IPR037395">
    <property type="entry name" value="GSKIP"/>
</dbReference>
<proteinExistence type="inferred from homology"/>
<reference evidence="4" key="1">
    <citation type="submission" date="2025-08" db="UniProtKB">
        <authorList>
            <consortium name="RefSeq"/>
        </authorList>
    </citation>
    <scope>IDENTIFICATION</scope>
    <source>
        <tissue evidence="4">Gonads</tissue>
    </source>
</reference>
<evidence type="ECO:0000256" key="1">
    <source>
        <dbReference type="ARBA" id="ARBA00009571"/>
    </source>
</evidence>
<protein>
    <submittedName>
        <fullName evidence="4">GSK3B-interacting protein</fullName>
    </submittedName>
</protein>
<dbReference type="InterPro" id="IPR023231">
    <property type="entry name" value="GSKIP_dom_sf"/>
</dbReference>
<dbReference type="OMA" id="FAVTEMH"/>
<dbReference type="Pfam" id="PF05303">
    <property type="entry name" value="GSKIP_dom"/>
    <property type="match status" value="1"/>
</dbReference>
<evidence type="ECO:0000259" key="2">
    <source>
        <dbReference type="Pfam" id="PF05303"/>
    </source>
</evidence>
<name>A0A1S3KE07_LINAN</name>
<dbReference type="Gene3D" id="3.30.2280.10">
    <property type="entry name" value="Hypothetical protein (hspc210)"/>
    <property type="match status" value="1"/>
</dbReference>
<dbReference type="InParanoid" id="A0A1S3KE07"/>
<dbReference type="GO" id="GO:0060828">
    <property type="term" value="P:regulation of canonical Wnt signaling pathway"/>
    <property type="evidence" value="ECO:0007669"/>
    <property type="project" value="InterPro"/>
</dbReference>
<organism evidence="3 4">
    <name type="scientific">Lingula anatina</name>
    <name type="common">Brachiopod</name>
    <name type="synonym">Lingula unguis</name>
    <dbReference type="NCBI Taxonomy" id="7574"/>
    <lineage>
        <taxon>Eukaryota</taxon>
        <taxon>Metazoa</taxon>
        <taxon>Spiralia</taxon>
        <taxon>Lophotrochozoa</taxon>
        <taxon>Brachiopoda</taxon>
        <taxon>Linguliformea</taxon>
        <taxon>Lingulata</taxon>
        <taxon>Lingulida</taxon>
        <taxon>Linguloidea</taxon>
        <taxon>Lingulidae</taxon>
        <taxon>Lingula</taxon>
    </lineage>
</organism>
<dbReference type="AlphaFoldDB" id="A0A1S3KE07"/>